<dbReference type="Pfam" id="PF17200">
    <property type="entry name" value="sCache_2"/>
    <property type="match status" value="1"/>
</dbReference>
<dbReference type="InterPro" id="IPR004090">
    <property type="entry name" value="Chemotax_Me-accpt_rcpt"/>
</dbReference>
<protein>
    <submittedName>
        <fullName evidence="12">Methyl-accepting chemotaxis protein</fullName>
    </submittedName>
</protein>
<gene>
    <name evidence="12" type="ORF">RN606_07405</name>
</gene>
<dbReference type="InterPro" id="IPR003660">
    <property type="entry name" value="HAMP_dom"/>
</dbReference>
<dbReference type="Pfam" id="PF00672">
    <property type="entry name" value="HAMP"/>
    <property type="match status" value="1"/>
</dbReference>
<feature type="domain" description="Methyl-accepting transducer" evidence="10">
    <location>
        <begin position="283"/>
        <end position="505"/>
    </location>
</feature>
<feature type="transmembrane region" description="Helical" evidence="9">
    <location>
        <begin position="14"/>
        <end position="36"/>
    </location>
</feature>
<dbReference type="PROSITE" id="PS50111">
    <property type="entry name" value="CHEMOTAXIS_TRANSDUC_2"/>
    <property type="match status" value="1"/>
</dbReference>
<dbReference type="Proteomes" id="UP001304125">
    <property type="component" value="Chromosome"/>
</dbReference>
<evidence type="ECO:0000256" key="8">
    <source>
        <dbReference type="PROSITE-ProRule" id="PRU00284"/>
    </source>
</evidence>
<evidence type="ECO:0000256" key="2">
    <source>
        <dbReference type="ARBA" id="ARBA00022475"/>
    </source>
</evidence>
<evidence type="ECO:0000256" key="9">
    <source>
        <dbReference type="SAM" id="Phobius"/>
    </source>
</evidence>
<dbReference type="InterPro" id="IPR004089">
    <property type="entry name" value="MCPsignal_dom"/>
</dbReference>
<dbReference type="GO" id="GO:0007165">
    <property type="term" value="P:signal transduction"/>
    <property type="evidence" value="ECO:0007669"/>
    <property type="project" value="UniProtKB-KW"/>
</dbReference>
<reference evidence="12 13" key="1">
    <citation type="submission" date="2023-09" db="EMBL/GenBank/DDBJ databases">
        <title>Demequina sp. a novel bacteria isolated from Capsicum annuum.</title>
        <authorList>
            <person name="Humaira Z."/>
            <person name="Lee J."/>
            <person name="Cho D."/>
        </authorList>
    </citation>
    <scope>NUCLEOTIDE SEQUENCE [LARGE SCALE GENOMIC DNA]</scope>
    <source>
        <strain evidence="12 13">OYTSA14</strain>
    </source>
</reference>
<proteinExistence type="inferred from homology"/>
<evidence type="ECO:0000256" key="1">
    <source>
        <dbReference type="ARBA" id="ARBA00004651"/>
    </source>
</evidence>
<dbReference type="Gene3D" id="3.30.450.20">
    <property type="entry name" value="PAS domain"/>
    <property type="match status" value="1"/>
</dbReference>
<keyword evidence="6 8" id="KW-0807">Transducer</keyword>
<dbReference type="RefSeq" id="WP_313495907.1">
    <property type="nucleotide sequence ID" value="NZ_CP134879.1"/>
</dbReference>
<dbReference type="Pfam" id="PF00015">
    <property type="entry name" value="MCPsignal"/>
    <property type="match status" value="1"/>
</dbReference>
<sequence>MTRTLHRLTIQTRILALVALIAIGMGALVAVGAMTLKTRIMTERQAATQHVVEVAAGIVGSYVAQAQAGTLTTEQAQQAALDAVRGLRYDGAEYFWINDETPTMLMHPVKPELDGTDVSGITDSDGTAIFVEFVRVVQADGSGFVSYMWPKPGTETDAPKISFVQGVPEWGWVIGSGIYVDDVAAAAWSQSLALAAWGLGILVLVAGIAWLVGRSIVRAVEDATGVLASGDMDTRLPEGRRRTELELLAVALNETLERAASVARDVTAAVEQLDVSATTLAASSDGMTTDVDRVAERTAAVFDSAQEVTSGIDTIAAATNQMGASIREIAENAQQVARMAAEAVEASEATNRTVVALGSSSEEIGAVVSVITSIAEQTNLLALNATIEAARAGEAGAGFAVVASEVKDLAQETARATGGISERVLGIQTTVERAPEEIARIGEIIRQISDFQSTIAGAVEEQTATTSEMASSTERVAEGSRTITSALDEVANASQRTSAGIREVSVAAVALADTSRRLRAAAVV</sequence>
<dbReference type="PANTHER" id="PTHR32089:SF112">
    <property type="entry name" value="LYSOZYME-LIKE PROTEIN-RELATED"/>
    <property type="match status" value="1"/>
</dbReference>
<dbReference type="InterPro" id="IPR033480">
    <property type="entry name" value="sCache_2"/>
</dbReference>
<evidence type="ECO:0000313" key="12">
    <source>
        <dbReference type="EMBL" id="WNM23195.1"/>
    </source>
</evidence>
<dbReference type="SMART" id="SM00283">
    <property type="entry name" value="MA"/>
    <property type="match status" value="1"/>
</dbReference>
<name>A0AA96F7P9_9MICO</name>
<keyword evidence="5 9" id="KW-0472">Membrane</keyword>
<comment type="subcellular location">
    <subcellularLocation>
        <location evidence="1">Cell membrane</location>
        <topology evidence="1">Multi-pass membrane protein</topology>
    </subcellularLocation>
</comment>
<keyword evidence="2" id="KW-1003">Cell membrane</keyword>
<dbReference type="GO" id="GO:0005886">
    <property type="term" value="C:plasma membrane"/>
    <property type="evidence" value="ECO:0007669"/>
    <property type="project" value="UniProtKB-SubCell"/>
</dbReference>
<dbReference type="AlphaFoldDB" id="A0AA96F7P9"/>
<dbReference type="PRINTS" id="PR00260">
    <property type="entry name" value="CHEMTRNSDUCR"/>
</dbReference>
<keyword evidence="4 9" id="KW-1133">Transmembrane helix</keyword>
<feature type="transmembrane region" description="Helical" evidence="9">
    <location>
        <begin position="192"/>
        <end position="212"/>
    </location>
</feature>
<evidence type="ECO:0000259" key="10">
    <source>
        <dbReference type="PROSITE" id="PS50111"/>
    </source>
</evidence>
<evidence type="ECO:0000256" key="3">
    <source>
        <dbReference type="ARBA" id="ARBA00022692"/>
    </source>
</evidence>
<evidence type="ECO:0000259" key="11">
    <source>
        <dbReference type="PROSITE" id="PS50885"/>
    </source>
</evidence>
<feature type="domain" description="HAMP" evidence="11">
    <location>
        <begin position="217"/>
        <end position="264"/>
    </location>
</feature>
<dbReference type="SMART" id="SM01049">
    <property type="entry name" value="Cache_2"/>
    <property type="match status" value="1"/>
</dbReference>
<keyword evidence="13" id="KW-1185">Reference proteome</keyword>
<evidence type="ECO:0000256" key="5">
    <source>
        <dbReference type="ARBA" id="ARBA00023136"/>
    </source>
</evidence>
<organism evidence="12 13">
    <name type="scientific">Demequina capsici</name>
    <dbReference type="NCBI Taxonomy" id="3075620"/>
    <lineage>
        <taxon>Bacteria</taxon>
        <taxon>Bacillati</taxon>
        <taxon>Actinomycetota</taxon>
        <taxon>Actinomycetes</taxon>
        <taxon>Micrococcales</taxon>
        <taxon>Demequinaceae</taxon>
        <taxon>Demequina</taxon>
    </lineage>
</organism>
<evidence type="ECO:0000256" key="4">
    <source>
        <dbReference type="ARBA" id="ARBA00022989"/>
    </source>
</evidence>
<comment type="similarity">
    <text evidence="7">Belongs to the methyl-accepting chemotaxis (MCP) protein family.</text>
</comment>
<dbReference type="PANTHER" id="PTHR32089">
    <property type="entry name" value="METHYL-ACCEPTING CHEMOTAXIS PROTEIN MCPB"/>
    <property type="match status" value="1"/>
</dbReference>
<evidence type="ECO:0000313" key="13">
    <source>
        <dbReference type="Proteomes" id="UP001304125"/>
    </source>
</evidence>
<keyword evidence="3 9" id="KW-0812">Transmembrane</keyword>
<dbReference type="SUPFAM" id="SSF58104">
    <property type="entry name" value="Methyl-accepting chemotaxis protein (MCP) signaling domain"/>
    <property type="match status" value="1"/>
</dbReference>
<dbReference type="PROSITE" id="PS50885">
    <property type="entry name" value="HAMP"/>
    <property type="match status" value="1"/>
</dbReference>
<evidence type="ECO:0000256" key="6">
    <source>
        <dbReference type="ARBA" id="ARBA00023224"/>
    </source>
</evidence>
<dbReference type="GO" id="GO:0004888">
    <property type="term" value="F:transmembrane signaling receptor activity"/>
    <property type="evidence" value="ECO:0007669"/>
    <property type="project" value="InterPro"/>
</dbReference>
<evidence type="ECO:0000256" key="7">
    <source>
        <dbReference type="ARBA" id="ARBA00029447"/>
    </source>
</evidence>
<dbReference type="GO" id="GO:0006935">
    <property type="term" value="P:chemotaxis"/>
    <property type="evidence" value="ECO:0007669"/>
    <property type="project" value="InterPro"/>
</dbReference>
<dbReference type="EMBL" id="CP134879">
    <property type="protein sequence ID" value="WNM23195.1"/>
    <property type="molecule type" value="Genomic_DNA"/>
</dbReference>
<accession>A0AA96F7P9</accession>
<dbReference type="Gene3D" id="1.10.287.950">
    <property type="entry name" value="Methyl-accepting chemotaxis protein"/>
    <property type="match status" value="1"/>
</dbReference>